<sequence length="86" mass="9396">MASLATLGLTLVASLLVLGYVRRELATARAQVQRYDDAIPVLRAFHASDAVVCGDRLCVNVDTRGPRSGERRQYLPAQDRTPAGRE</sequence>
<protein>
    <submittedName>
        <fullName evidence="2">Uncharacterized protein</fullName>
    </submittedName>
</protein>
<gene>
    <name evidence="2" type="ORF">FQY79_03075</name>
</gene>
<organism evidence="2 3">
    <name type="scientific">Luteimonas wenzhouensis</name>
    <dbReference type="NCBI Taxonomy" id="2599615"/>
    <lineage>
        <taxon>Bacteria</taxon>
        <taxon>Pseudomonadati</taxon>
        <taxon>Pseudomonadota</taxon>
        <taxon>Gammaproteobacteria</taxon>
        <taxon>Lysobacterales</taxon>
        <taxon>Lysobacteraceae</taxon>
        <taxon>Luteimonas</taxon>
    </lineage>
</organism>
<keyword evidence="3" id="KW-1185">Reference proteome</keyword>
<proteinExistence type="predicted"/>
<evidence type="ECO:0000256" key="1">
    <source>
        <dbReference type="SAM" id="MobiDB-lite"/>
    </source>
</evidence>
<evidence type="ECO:0000313" key="3">
    <source>
        <dbReference type="Proteomes" id="UP000315949"/>
    </source>
</evidence>
<dbReference type="EMBL" id="VOHE01000001">
    <property type="protein sequence ID" value="TWT22234.1"/>
    <property type="molecule type" value="Genomic_DNA"/>
</dbReference>
<reference evidence="2 3" key="1">
    <citation type="submission" date="2019-07" db="EMBL/GenBank/DDBJ databases">
        <title>Luteimonas sp. YD-1 nov., isolated from acidic soil.</title>
        <authorList>
            <person name="Zhou J."/>
        </authorList>
    </citation>
    <scope>NUCLEOTIDE SEQUENCE [LARGE SCALE GENOMIC DNA]</scope>
    <source>
        <strain evidence="2 3">YD-1</strain>
    </source>
</reference>
<comment type="caution">
    <text evidence="2">The sequence shown here is derived from an EMBL/GenBank/DDBJ whole genome shotgun (WGS) entry which is preliminary data.</text>
</comment>
<dbReference type="OrthoDB" id="5987270at2"/>
<name>A0A5C5U7U1_9GAMM</name>
<evidence type="ECO:0000313" key="2">
    <source>
        <dbReference type="EMBL" id="TWT22234.1"/>
    </source>
</evidence>
<dbReference type="Proteomes" id="UP000315949">
    <property type="component" value="Unassembled WGS sequence"/>
</dbReference>
<accession>A0A5C5U7U1</accession>
<feature type="compositionally biased region" description="Basic and acidic residues" evidence="1">
    <location>
        <begin position="64"/>
        <end position="73"/>
    </location>
</feature>
<dbReference type="AlphaFoldDB" id="A0A5C5U7U1"/>
<feature type="region of interest" description="Disordered" evidence="1">
    <location>
        <begin position="63"/>
        <end position="86"/>
    </location>
</feature>